<dbReference type="PANTHER" id="PTHR43656:SF5">
    <property type="entry name" value="NADH:FLAVIN OXIDOREDUCTASE_NADH OXIDASE N-TERMINAL DOMAIN-CONTAINING PROTEIN"/>
    <property type="match status" value="1"/>
</dbReference>
<reference evidence="6 7" key="1">
    <citation type="journal article" date="2011" name="J. Gen. Appl. Microbiol.">
        <title>Draft genome sequencing of the enigmatic yeast Saitoella complicata.</title>
        <authorList>
            <person name="Nishida H."/>
            <person name="Hamamoto M."/>
            <person name="Sugiyama J."/>
        </authorList>
    </citation>
    <scope>NUCLEOTIDE SEQUENCE [LARGE SCALE GENOMIC DNA]</scope>
    <source>
        <strain evidence="6 7">NRRL Y-17804</strain>
    </source>
</reference>
<evidence type="ECO:0000313" key="6">
    <source>
        <dbReference type="EMBL" id="GAO47484.1"/>
    </source>
</evidence>
<dbReference type="OrthoDB" id="1663137at2759"/>
<dbReference type="GO" id="GO:0010181">
    <property type="term" value="F:FMN binding"/>
    <property type="evidence" value="ECO:0007669"/>
    <property type="project" value="InterPro"/>
</dbReference>
<accession>A0A0E9NCC6</accession>
<name>A0A0E9NCC6_SAICN</name>
<dbReference type="GO" id="GO:0016491">
    <property type="term" value="F:oxidoreductase activity"/>
    <property type="evidence" value="ECO:0007669"/>
    <property type="project" value="UniProtKB-KW"/>
</dbReference>
<dbReference type="Pfam" id="PF00724">
    <property type="entry name" value="Oxidored_FMN"/>
    <property type="match status" value="1"/>
</dbReference>
<proteinExistence type="inferred from homology"/>
<gene>
    <name evidence="6" type="ORF">G7K_1690-t1</name>
</gene>
<evidence type="ECO:0000259" key="5">
    <source>
        <dbReference type="Pfam" id="PF00724"/>
    </source>
</evidence>
<dbReference type="RefSeq" id="XP_019023781.1">
    <property type="nucleotide sequence ID" value="XM_019168418.1"/>
</dbReference>
<dbReference type="InterPro" id="IPR051799">
    <property type="entry name" value="NADH_flavin_oxidoreductase"/>
</dbReference>
<dbReference type="OMA" id="PKPMDEQ"/>
<dbReference type="AlphaFoldDB" id="A0A0E9NCC6"/>
<protein>
    <recommendedName>
        <fullName evidence="5">NADH:flavin oxidoreductase/NADH oxidase N-terminal domain-containing protein</fullName>
    </recommendedName>
</protein>
<evidence type="ECO:0000256" key="3">
    <source>
        <dbReference type="ARBA" id="ARBA00022643"/>
    </source>
</evidence>
<comment type="caution">
    <text evidence="6">The sequence shown here is derived from an EMBL/GenBank/DDBJ whole genome shotgun (WGS) entry which is preliminary data.</text>
</comment>
<evidence type="ECO:0000256" key="1">
    <source>
        <dbReference type="ARBA" id="ARBA00005979"/>
    </source>
</evidence>
<dbReference type="InterPro" id="IPR001155">
    <property type="entry name" value="OxRdtase_FMN_N"/>
</dbReference>
<keyword evidence="2" id="KW-0285">Flavoprotein</keyword>
<dbReference type="STRING" id="698492.A0A0E9NCC6"/>
<evidence type="ECO:0000256" key="4">
    <source>
        <dbReference type="ARBA" id="ARBA00023002"/>
    </source>
</evidence>
<feature type="domain" description="NADH:flavin oxidoreductase/NADH oxidase N-terminal" evidence="5">
    <location>
        <begin position="27"/>
        <end position="358"/>
    </location>
</feature>
<evidence type="ECO:0000313" key="7">
    <source>
        <dbReference type="Proteomes" id="UP000033140"/>
    </source>
</evidence>
<dbReference type="CDD" id="cd04733">
    <property type="entry name" value="OYE_like_2_FMN"/>
    <property type="match status" value="1"/>
</dbReference>
<dbReference type="PANTHER" id="PTHR43656">
    <property type="entry name" value="BINDING OXIDOREDUCTASE, PUTATIVE (AFU_ORTHOLOGUE AFUA_2G08260)-RELATED"/>
    <property type="match status" value="1"/>
</dbReference>
<organism evidence="6 7">
    <name type="scientific">Saitoella complicata (strain BCRC 22490 / CBS 7301 / JCM 7358 / NBRC 10748 / NRRL Y-17804)</name>
    <dbReference type="NCBI Taxonomy" id="698492"/>
    <lineage>
        <taxon>Eukaryota</taxon>
        <taxon>Fungi</taxon>
        <taxon>Dikarya</taxon>
        <taxon>Ascomycota</taxon>
        <taxon>Taphrinomycotina</taxon>
        <taxon>Taphrinomycotina incertae sedis</taxon>
        <taxon>Saitoella</taxon>
    </lineage>
</organism>
<evidence type="ECO:0000256" key="2">
    <source>
        <dbReference type="ARBA" id="ARBA00022630"/>
    </source>
</evidence>
<comment type="similarity">
    <text evidence="1">Belongs to the NADH:flavin oxidoreductase/NADH oxidase family.</text>
</comment>
<dbReference type="EMBL" id="BACD03000009">
    <property type="protein sequence ID" value="GAO47484.1"/>
    <property type="molecule type" value="Genomic_DNA"/>
</dbReference>
<dbReference type="Proteomes" id="UP000033140">
    <property type="component" value="Unassembled WGS sequence"/>
</dbReference>
<dbReference type="Gene3D" id="3.20.20.70">
    <property type="entry name" value="Aldolase class I"/>
    <property type="match status" value="1"/>
</dbReference>
<reference evidence="6 7" key="3">
    <citation type="journal article" date="2015" name="Genome Announc.">
        <title>Draft Genome Sequence of the Archiascomycetous Yeast Saitoella complicata.</title>
        <authorList>
            <person name="Yamauchi K."/>
            <person name="Kondo S."/>
            <person name="Hamamoto M."/>
            <person name="Takahashi Y."/>
            <person name="Ogura Y."/>
            <person name="Hayashi T."/>
            <person name="Nishida H."/>
        </authorList>
    </citation>
    <scope>NUCLEOTIDE SEQUENCE [LARGE SCALE GENOMIC DNA]</scope>
    <source>
        <strain evidence="6 7">NRRL Y-17804</strain>
    </source>
</reference>
<dbReference type="SUPFAM" id="SSF51395">
    <property type="entry name" value="FMN-linked oxidoreductases"/>
    <property type="match status" value="1"/>
</dbReference>
<keyword evidence="3" id="KW-0288">FMN</keyword>
<keyword evidence="4" id="KW-0560">Oxidoreductase</keyword>
<reference evidence="6 7" key="2">
    <citation type="journal article" date="2014" name="J. Gen. Appl. Microbiol.">
        <title>The early diverging ascomycetous budding yeast Saitoella complicata has three histone deacetylases belonging to the Clr6, Hos2, and Rpd3 lineages.</title>
        <authorList>
            <person name="Nishida H."/>
            <person name="Matsumoto T."/>
            <person name="Kondo S."/>
            <person name="Hamamoto M."/>
            <person name="Yoshikawa H."/>
        </authorList>
    </citation>
    <scope>NUCLEOTIDE SEQUENCE [LARGE SCALE GENOMIC DNA]</scope>
    <source>
        <strain evidence="6 7">NRRL Y-17804</strain>
    </source>
</reference>
<dbReference type="InterPro" id="IPR013785">
    <property type="entry name" value="Aldolase_TIM"/>
</dbReference>
<sequence length="451" mass="49000">MPERYSAEEVDPSILGESITFPFSGKTAPNRFMKAPMTERLCSWSNTDPRARGVPDDRYINLYKNWGEGQIGCIISGNIIVDYENLEAAGNPILAEDHDGRLQKFKEVAKAAKAHGSLLVGQISHAGRQVEDTIQPYPVSASDVQLKETMGMSFAKPTPLTEAGIKDVVNKFATTAELMHKAGFDGIQLHGAHGYLIAQFLANTTNKRTDKYGGSLENRSRIIFEIIDEIKRRITDPSFILSIKLNSVEFQSGGFETSECAALCQSLEAAGVDFIDLSGGTYEELAFEHKRESTKKREAFFLEFADEIRPLLKKTIIYVTGGFRTVPAMVHAVSSGSCHGIGLGRPLTAEPFLCRDILSGSVNACLNNKLPSDMGMQIVGAGSQITEIAAGKEPFDSSDEKVVERFLEECGKAFAAMAEQKEKTAGFPVFEYGGVTGGQVPGYAAAEVANN</sequence>
<keyword evidence="7" id="KW-1185">Reference proteome</keyword>